<keyword evidence="2" id="KW-0472">Membrane</keyword>
<reference evidence="4" key="1">
    <citation type="journal article" date="2019" name="Int. J. Syst. Evol. Microbiol.">
        <title>The Global Catalogue of Microorganisms (GCM) 10K type strain sequencing project: providing services to taxonomists for standard genome sequencing and annotation.</title>
        <authorList>
            <consortium name="The Broad Institute Genomics Platform"/>
            <consortium name="The Broad Institute Genome Sequencing Center for Infectious Disease"/>
            <person name="Wu L."/>
            <person name="Ma J."/>
        </authorList>
    </citation>
    <scope>NUCLEOTIDE SEQUENCE [LARGE SCALE GENOMIC DNA]</scope>
    <source>
        <strain evidence="4">CGMCC 4.7397</strain>
    </source>
</reference>
<accession>A0ABW1I4S0</accession>
<feature type="transmembrane region" description="Helical" evidence="2">
    <location>
        <begin position="160"/>
        <end position="180"/>
    </location>
</feature>
<organism evidence="3 4">
    <name type="scientific">Pseudonocardia lutea</name>
    <dbReference type="NCBI Taxonomy" id="2172015"/>
    <lineage>
        <taxon>Bacteria</taxon>
        <taxon>Bacillati</taxon>
        <taxon>Actinomycetota</taxon>
        <taxon>Actinomycetes</taxon>
        <taxon>Pseudonocardiales</taxon>
        <taxon>Pseudonocardiaceae</taxon>
        <taxon>Pseudonocardia</taxon>
    </lineage>
</organism>
<evidence type="ECO:0008006" key="5">
    <source>
        <dbReference type="Google" id="ProtNLM"/>
    </source>
</evidence>
<keyword evidence="4" id="KW-1185">Reference proteome</keyword>
<feature type="transmembrane region" description="Helical" evidence="2">
    <location>
        <begin position="229"/>
        <end position="248"/>
    </location>
</feature>
<dbReference type="Proteomes" id="UP001596119">
    <property type="component" value="Unassembled WGS sequence"/>
</dbReference>
<evidence type="ECO:0000256" key="2">
    <source>
        <dbReference type="SAM" id="Phobius"/>
    </source>
</evidence>
<comment type="caution">
    <text evidence="3">The sequence shown here is derived from an EMBL/GenBank/DDBJ whole genome shotgun (WGS) entry which is preliminary data.</text>
</comment>
<feature type="transmembrane region" description="Helical" evidence="2">
    <location>
        <begin position="112"/>
        <end position="132"/>
    </location>
</feature>
<evidence type="ECO:0000256" key="1">
    <source>
        <dbReference type="SAM" id="MobiDB-lite"/>
    </source>
</evidence>
<dbReference type="RefSeq" id="WP_379565734.1">
    <property type="nucleotide sequence ID" value="NZ_JBHSQK010000019.1"/>
</dbReference>
<evidence type="ECO:0000313" key="4">
    <source>
        <dbReference type="Proteomes" id="UP001596119"/>
    </source>
</evidence>
<name>A0ABW1I4S0_9PSEU</name>
<feature type="transmembrane region" description="Helical" evidence="2">
    <location>
        <begin position="76"/>
        <end position="100"/>
    </location>
</feature>
<keyword evidence="2" id="KW-0812">Transmembrane</keyword>
<feature type="transmembrane region" description="Helical" evidence="2">
    <location>
        <begin position="40"/>
        <end position="61"/>
    </location>
</feature>
<sequence length="253" mass="27250">MTVPTARAPGSAPSALDTPGRRRRPLAVARMQLVNLPVQLGMPWLILFLAFAVNLVIFALVPDPPAGEPKVTGGLLSIYIFVVVAHLVTMTQVFPFALGLSVTRRDFFTGTALFVVAQSLVQGLLLTLLLGLEELTGGWGMGLHFFGVPFLVQENWLLQWLVYTVPFLMFSFVSILAGTVHKRFGQLGMWVASLGLLLLGGLAAVLVTWQQAWPAVGRFFTGTPTVVLFAGYPAIVAALAAGAAYLFLRRATV</sequence>
<protein>
    <recommendedName>
        <fullName evidence="5">ABC transporter permease</fullName>
    </recommendedName>
</protein>
<feature type="transmembrane region" description="Helical" evidence="2">
    <location>
        <begin position="187"/>
        <end position="209"/>
    </location>
</feature>
<keyword evidence="2" id="KW-1133">Transmembrane helix</keyword>
<dbReference type="EMBL" id="JBHSQK010000019">
    <property type="protein sequence ID" value="MFC5948681.1"/>
    <property type="molecule type" value="Genomic_DNA"/>
</dbReference>
<gene>
    <name evidence="3" type="ORF">ACFQH9_10390</name>
</gene>
<evidence type="ECO:0000313" key="3">
    <source>
        <dbReference type="EMBL" id="MFC5948681.1"/>
    </source>
</evidence>
<proteinExistence type="predicted"/>
<feature type="region of interest" description="Disordered" evidence="1">
    <location>
        <begin position="1"/>
        <end position="20"/>
    </location>
</feature>